<dbReference type="Pfam" id="PF02803">
    <property type="entry name" value="Thiolase_C"/>
    <property type="match status" value="1"/>
</dbReference>
<dbReference type="SUPFAM" id="SSF53901">
    <property type="entry name" value="Thiolase-like"/>
    <property type="match status" value="2"/>
</dbReference>
<evidence type="ECO:0000259" key="11">
    <source>
        <dbReference type="Pfam" id="PF00108"/>
    </source>
</evidence>
<keyword evidence="6 10" id="KW-0012">Acyltransferase</keyword>
<dbReference type="CDD" id="cd00751">
    <property type="entry name" value="thiolase"/>
    <property type="match status" value="1"/>
</dbReference>
<dbReference type="GO" id="GO:0042619">
    <property type="term" value="P:poly-hydroxybutyrate biosynthetic process"/>
    <property type="evidence" value="ECO:0007669"/>
    <property type="project" value="UniProtKB-KW"/>
</dbReference>
<sequence length="395" mass="41161">MDDIFIVGAQRSAIGSLEGALSPLSAAEIGAQVIAGVIDDAKVDPGAIDEVIIGQVLQGGAGQNPARQAAIQAGIPVKVPAMTINKVCGAGQKSIHLAAQAIKAGDAGLVLAGGQDSMSRAPHIIPKARQGQKMGDTAVKDMMILDGLWDAFHDMHMGNTVETLARRYQITREDQDHFALHSQEKARAAQEANVFADEIVAVTVPGRKGDTVFDRDEHPRLSSFEKLSSMRPAFEEDGTITAGNASGINDGASAVLVASGRRVRELDLTPMARIAAYASFAMEPMNMGLGPVGASQQALAKAGWTVDDLDIVEVNEAFAAQSLAVQKEMGWDPDKCNPNGGAIALGHPLAASGNRIVVTLVHELRRLGLNGRKGKGLATLCIGGGMGVAICVEAV</sequence>
<dbReference type="AlphaFoldDB" id="A0A4R5PI97"/>
<dbReference type="RefSeq" id="WP_133285238.1">
    <property type="nucleotide sequence ID" value="NZ_SMSI01000003.1"/>
</dbReference>
<evidence type="ECO:0000256" key="8">
    <source>
        <dbReference type="ARBA" id="ARBA00080155"/>
    </source>
</evidence>
<evidence type="ECO:0000259" key="12">
    <source>
        <dbReference type="Pfam" id="PF02803"/>
    </source>
</evidence>
<dbReference type="PROSITE" id="PS00737">
    <property type="entry name" value="THIOLASE_2"/>
    <property type="match status" value="1"/>
</dbReference>
<dbReference type="InterPro" id="IPR016039">
    <property type="entry name" value="Thiolase-like"/>
</dbReference>
<feature type="active site" description="Proton acceptor" evidence="9">
    <location>
        <position position="381"/>
    </location>
</feature>
<dbReference type="PANTHER" id="PTHR18919">
    <property type="entry name" value="ACETYL-COA C-ACYLTRANSFERASE"/>
    <property type="match status" value="1"/>
</dbReference>
<comment type="pathway">
    <text evidence="1">Biopolymer metabolism; poly-(R)-3-hydroxybutanoate biosynthesis.</text>
</comment>
<dbReference type="Proteomes" id="UP000295131">
    <property type="component" value="Unassembled WGS sequence"/>
</dbReference>
<dbReference type="PANTHER" id="PTHR18919:SF107">
    <property type="entry name" value="ACETYL-COA ACETYLTRANSFERASE, CYTOSOLIC"/>
    <property type="match status" value="1"/>
</dbReference>
<protein>
    <recommendedName>
        <fullName evidence="8">Beta-ketothiolase</fullName>
    </recommendedName>
</protein>
<name>A0A4R5PI97_9HYPH</name>
<keyword evidence="14" id="KW-1185">Reference proteome</keyword>
<dbReference type="PIRSF" id="PIRSF000429">
    <property type="entry name" value="Ac-CoA_Ac_transf"/>
    <property type="match status" value="1"/>
</dbReference>
<dbReference type="FunFam" id="3.40.47.10:FF:000010">
    <property type="entry name" value="Acetyl-CoA acetyltransferase (Thiolase)"/>
    <property type="match status" value="1"/>
</dbReference>
<dbReference type="Pfam" id="PF00108">
    <property type="entry name" value="Thiolase_N"/>
    <property type="match status" value="1"/>
</dbReference>
<evidence type="ECO:0000256" key="1">
    <source>
        <dbReference type="ARBA" id="ARBA00004683"/>
    </source>
</evidence>
<dbReference type="InterPro" id="IPR020610">
    <property type="entry name" value="Thiolase_AS"/>
</dbReference>
<dbReference type="GO" id="GO:0044281">
    <property type="term" value="P:small molecule metabolic process"/>
    <property type="evidence" value="ECO:0007669"/>
    <property type="project" value="UniProtKB-ARBA"/>
</dbReference>
<dbReference type="InterPro" id="IPR002155">
    <property type="entry name" value="Thiolase"/>
</dbReference>
<comment type="similarity">
    <text evidence="2 10">Belongs to the thiolase-like superfamily. Thiolase family.</text>
</comment>
<keyword evidence="4 10" id="KW-0808">Transferase</keyword>
<dbReference type="InterPro" id="IPR020617">
    <property type="entry name" value="Thiolase_C"/>
</dbReference>
<dbReference type="NCBIfam" id="TIGR01930">
    <property type="entry name" value="AcCoA-C-Actrans"/>
    <property type="match status" value="1"/>
</dbReference>
<evidence type="ECO:0000256" key="5">
    <source>
        <dbReference type="ARBA" id="ARBA00022752"/>
    </source>
</evidence>
<organism evidence="13 14">
    <name type="scientific">Pseudohoeflea suaedae</name>
    <dbReference type="NCBI Taxonomy" id="877384"/>
    <lineage>
        <taxon>Bacteria</taxon>
        <taxon>Pseudomonadati</taxon>
        <taxon>Pseudomonadota</taxon>
        <taxon>Alphaproteobacteria</taxon>
        <taxon>Hyphomicrobiales</taxon>
        <taxon>Rhizobiaceae</taxon>
        <taxon>Pseudohoeflea</taxon>
    </lineage>
</organism>
<proteinExistence type="inferred from homology"/>
<dbReference type="GO" id="GO:0003988">
    <property type="term" value="F:acetyl-CoA C-acyltransferase activity"/>
    <property type="evidence" value="ECO:0007669"/>
    <property type="project" value="UniProtKB-ARBA"/>
</dbReference>
<dbReference type="PROSITE" id="PS00099">
    <property type="entry name" value="THIOLASE_3"/>
    <property type="match status" value="1"/>
</dbReference>
<comment type="subunit">
    <text evidence="3">Homotetramer.</text>
</comment>
<feature type="domain" description="Thiolase C-terminal" evidence="12">
    <location>
        <begin position="268"/>
        <end position="393"/>
    </location>
</feature>
<evidence type="ECO:0000256" key="4">
    <source>
        <dbReference type="ARBA" id="ARBA00022679"/>
    </source>
</evidence>
<keyword evidence="5" id="KW-0583">PHB biosynthesis</keyword>
<dbReference type="InterPro" id="IPR020616">
    <property type="entry name" value="Thiolase_N"/>
</dbReference>
<dbReference type="InterPro" id="IPR020613">
    <property type="entry name" value="Thiolase_CS"/>
</dbReference>
<evidence type="ECO:0000313" key="13">
    <source>
        <dbReference type="EMBL" id="TDH34953.1"/>
    </source>
</evidence>
<evidence type="ECO:0000256" key="6">
    <source>
        <dbReference type="ARBA" id="ARBA00023315"/>
    </source>
</evidence>
<evidence type="ECO:0000256" key="10">
    <source>
        <dbReference type="RuleBase" id="RU003557"/>
    </source>
</evidence>
<reference evidence="13 14" key="1">
    <citation type="journal article" date="2013" name="Int. J. Syst. Evol. Microbiol.">
        <title>Hoeflea suaedae sp. nov., an endophytic bacterium isolated from the root of the halophyte Suaeda maritima.</title>
        <authorList>
            <person name="Chung E.J."/>
            <person name="Park J.A."/>
            <person name="Pramanik P."/>
            <person name="Bibi F."/>
            <person name="Jeon C.O."/>
            <person name="Chung Y.R."/>
        </authorList>
    </citation>
    <scope>NUCLEOTIDE SEQUENCE [LARGE SCALE GENOMIC DNA]</scope>
    <source>
        <strain evidence="13 14">YC6898</strain>
    </source>
</reference>
<dbReference type="OrthoDB" id="9764638at2"/>
<evidence type="ECO:0000256" key="9">
    <source>
        <dbReference type="PIRSR" id="PIRSR000429-1"/>
    </source>
</evidence>
<feature type="active site" description="Acyl-thioester intermediate" evidence="9">
    <location>
        <position position="88"/>
    </location>
</feature>
<accession>A0A4R5PI97</accession>
<evidence type="ECO:0000313" key="14">
    <source>
        <dbReference type="Proteomes" id="UP000295131"/>
    </source>
</evidence>
<feature type="domain" description="Thiolase N-terminal" evidence="11">
    <location>
        <begin position="4"/>
        <end position="259"/>
    </location>
</feature>
<evidence type="ECO:0000256" key="3">
    <source>
        <dbReference type="ARBA" id="ARBA00011881"/>
    </source>
</evidence>
<evidence type="ECO:0000256" key="2">
    <source>
        <dbReference type="ARBA" id="ARBA00010982"/>
    </source>
</evidence>
<comment type="pathway">
    <text evidence="7">Metabolic intermediate biosynthesis; (R)-mevalonate biosynthesis; (R)-mevalonate from acetyl-CoA: step 1/3.</text>
</comment>
<comment type="caution">
    <text evidence="13">The sequence shown here is derived from an EMBL/GenBank/DDBJ whole genome shotgun (WGS) entry which is preliminary data.</text>
</comment>
<evidence type="ECO:0000256" key="7">
    <source>
        <dbReference type="ARBA" id="ARBA00037924"/>
    </source>
</evidence>
<dbReference type="EMBL" id="SMSI01000003">
    <property type="protein sequence ID" value="TDH34953.1"/>
    <property type="molecule type" value="Genomic_DNA"/>
</dbReference>
<gene>
    <name evidence="13" type="ORF">E2A64_14610</name>
</gene>
<feature type="active site" description="Proton acceptor" evidence="9">
    <location>
        <position position="347"/>
    </location>
</feature>
<dbReference type="Gene3D" id="3.40.47.10">
    <property type="match status" value="2"/>
</dbReference>